<dbReference type="EMBL" id="LT934115">
    <property type="protein sequence ID" value="VAH68569.1"/>
    <property type="molecule type" value="Genomic_DNA"/>
</dbReference>
<evidence type="ECO:0000313" key="3">
    <source>
        <dbReference type="EMBL" id="VAH68569.1"/>
    </source>
</evidence>
<dbReference type="AlphaFoldDB" id="A0A9R0VRE3"/>
<organism evidence="3 4">
    <name type="scientific">Triticum turgidum subsp. durum</name>
    <name type="common">Durum wheat</name>
    <name type="synonym">Triticum durum</name>
    <dbReference type="NCBI Taxonomy" id="4567"/>
    <lineage>
        <taxon>Eukaryota</taxon>
        <taxon>Viridiplantae</taxon>
        <taxon>Streptophyta</taxon>
        <taxon>Embryophyta</taxon>
        <taxon>Tracheophyta</taxon>
        <taxon>Spermatophyta</taxon>
        <taxon>Magnoliopsida</taxon>
        <taxon>Liliopsida</taxon>
        <taxon>Poales</taxon>
        <taxon>Poaceae</taxon>
        <taxon>BOP clade</taxon>
        <taxon>Pooideae</taxon>
        <taxon>Triticodae</taxon>
        <taxon>Triticeae</taxon>
        <taxon>Triticinae</taxon>
        <taxon>Triticum</taxon>
    </lineage>
</organism>
<accession>A0A9R0VRE3</accession>
<dbReference type="InterPro" id="IPR055302">
    <property type="entry name" value="F-box_dom-containing"/>
</dbReference>
<feature type="domain" description="F-box/LRR-repeat protein 15/At3g58940/PEG3-like LRR" evidence="2">
    <location>
        <begin position="179"/>
        <end position="328"/>
    </location>
</feature>
<proteinExistence type="predicted"/>
<name>A0A9R0VRE3_TRITD</name>
<evidence type="ECO:0000313" key="4">
    <source>
        <dbReference type="Proteomes" id="UP000324705"/>
    </source>
</evidence>
<dbReference type="InterPro" id="IPR055411">
    <property type="entry name" value="LRR_FXL15/At3g58940/PEG3-like"/>
</dbReference>
<feature type="compositionally biased region" description="Basic residues" evidence="1">
    <location>
        <begin position="74"/>
        <end position="93"/>
    </location>
</feature>
<dbReference type="Proteomes" id="UP000324705">
    <property type="component" value="Chromosome 3A"/>
</dbReference>
<feature type="compositionally biased region" description="Basic residues" evidence="1">
    <location>
        <begin position="115"/>
        <end position="125"/>
    </location>
</feature>
<dbReference type="PANTHER" id="PTHR32141:SF65">
    <property type="entry name" value="F-BOX DOMAIN-CONTAINING PROTEIN"/>
    <property type="match status" value="1"/>
</dbReference>
<evidence type="ECO:0000256" key="1">
    <source>
        <dbReference type="SAM" id="MobiDB-lite"/>
    </source>
</evidence>
<feature type="region of interest" description="Disordered" evidence="1">
    <location>
        <begin position="64"/>
        <end position="125"/>
    </location>
</feature>
<gene>
    <name evidence="3" type="ORF">TRITD_3Av1G257370</name>
</gene>
<dbReference type="Pfam" id="PF24758">
    <property type="entry name" value="LRR_At5g56370"/>
    <property type="match status" value="1"/>
</dbReference>
<dbReference type="OMA" id="GCTFLED"/>
<evidence type="ECO:0000259" key="2">
    <source>
        <dbReference type="Pfam" id="PF24758"/>
    </source>
</evidence>
<sequence length="330" mass="36299">MDPMIGVSRSDMLAGLERDGADPETLDVGTNLLLYFVYHYLPDPPVSPTAPLSLAGASWVPDGVDHQPPPRCGPPRHHLPPPRQGRRAHRRARLALAPPLALGAPHSRRQPPASGRRRARAVHHRCSLSPRRHCRGVPRPRGAPAPPWRSIVTRCRARSTPSSPRESKSSSLSTALGRLTCASLTRLYLGVWRLSDTVAVPRGARFPNLLELGLCITVMEDRDLAFMLERSPVLEFLVIIGSQSGLRLRLVNLSLRCVQLGCTFLEDIDVVNVPRLERLFQRDNLSESELADTAPSFSSKIKIGRAPNLLVLGYLQPGEQQLAVSNTTLI</sequence>
<feature type="compositionally biased region" description="Low complexity" evidence="1">
    <location>
        <begin position="94"/>
        <end position="105"/>
    </location>
</feature>
<dbReference type="PANTHER" id="PTHR32141">
    <property type="match status" value="1"/>
</dbReference>
<reference evidence="3 4" key="1">
    <citation type="submission" date="2017-09" db="EMBL/GenBank/DDBJ databases">
        <authorList>
            <consortium name="International Durum Wheat Genome Sequencing Consortium (IDWGSC)"/>
            <person name="Milanesi L."/>
        </authorList>
    </citation>
    <scope>NUCLEOTIDE SEQUENCE [LARGE SCALE GENOMIC DNA]</scope>
    <source>
        <strain evidence="4">cv. Svevo</strain>
    </source>
</reference>
<dbReference type="Gramene" id="TRITD3Av1G257370.1">
    <property type="protein sequence ID" value="TRITD3Av1G257370.1"/>
    <property type="gene ID" value="TRITD3Av1G257370"/>
</dbReference>
<protein>
    <recommendedName>
        <fullName evidence="2">F-box/LRR-repeat protein 15/At3g58940/PEG3-like LRR domain-containing protein</fullName>
    </recommendedName>
</protein>
<keyword evidence="4" id="KW-1185">Reference proteome</keyword>